<evidence type="ECO:0000259" key="3">
    <source>
        <dbReference type="PROSITE" id="PS01031"/>
    </source>
</evidence>
<dbReference type="AlphaFoldDB" id="A0A557RTT2"/>
<dbReference type="CDD" id="cd06464">
    <property type="entry name" value="ACD_sHsps-like"/>
    <property type="match status" value="1"/>
</dbReference>
<name>A0A557RTT2_9GAMM</name>
<reference evidence="4 5" key="1">
    <citation type="submission" date="2019-07" db="EMBL/GenBank/DDBJ databases">
        <title>The pathways for chlorine oxyanion respiration interact through the shared metabolite chlorate.</title>
        <authorList>
            <person name="Barnum T.P."/>
            <person name="Cheng Y."/>
            <person name="Hill K.A."/>
            <person name="Lucas L.N."/>
            <person name="Carlson H.K."/>
            <person name="Coates J.D."/>
        </authorList>
    </citation>
    <scope>NUCLEOTIDE SEQUENCE [LARGE SCALE GENOMIC DNA]</scope>
    <source>
        <strain evidence="4 5">BK-1</strain>
    </source>
</reference>
<proteinExistence type="inferred from homology"/>
<dbReference type="Gene3D" id="2.60.40.790">
    <property type="match status" value="1"/>
</dbReference>
<dbReference type="OrthoDB" id="9792695at2"/>
<sequence>MSTLNQLREGLNEAWDTLMDGWQRLYRRAAGAITRFTPGGKSEHQDNKALEREMAVRSSGWGVLAAEVFDDDRSIVIRLEAPGLDSGDFDIEVLDRYLVIRGEKQIAREHTEGHYHVTECAYGRFERAIPLPDDVESDLAEASYKNGVLRVELPKTVSRQRRKIKVETK</sequence>
<dbReference type="InterPro" id="IPR031107">
    <property type="entry name" value="Small_HSP"/>
</dbReference>
<comment type="caution">
    <text evidence="4">The sequence shown here is derived from an EMBL/GenBank/DDBJ whole genome shotgun (WGS) entry which is preliminary data.</text>
</comment>
<evidence type="ECO:0000313" key="5">
    <source>
        <dbReference type="Proteomes" id="UP000316649"/>
    </source>
</evidence>
<gene>
    <name evidence="4" type="ORF">FHP88_18585</name>
</gene>
<evidence type="ECO:0000256" key="2">
    <source>
        <dbReference type="RuleBase" id="RU003616"/>
    </source>
</evidence>
<dbReference type="Pfam" id="PF00011">
    <property type="entry name" value="HSP20"/>
    <property type="match status" value="1"/>
</dbReference>
<keyword evidence="5" id="KW-1185">Reference proteome</keyword>
<dbReference type="EMBL" id="VMNH01000034">
    <property type="protein sequence ID" value="TVO68578.1"/>
    <property type="molecule type" value="Genomic_DNA"/>
</dbReference>
<dbReference type="InterPro" id="IPR002068">
    <property type="entry name" value="A-crystallin/Hsp20_dom"/>
</dbReference>
<feature type="domain" description="SHSP" evidence="3">
    <location>
        <begin position="57"/>
        <end position="169"/>
    </location>
</feature>
<accession>A0A557RTT2</accession>
<dbReference type="Proteomes" id="UP000316649">
    <property type="component" value="Unassembled WGS sequence"/>
</dbReference>
<evidence type="ECO:0000313" key="4">
    <source>
        <dbReference type="EMBL" id="TVO68578.1"/>
    </source>
</evidence>
<dbReference type="InterPro" id="IPR008978">
    <property type="entry name" value="HSP20-like_chaperone"/>
</dbReference>
<dbReference type="RefSeq" id="WP_144360651.1">
    <property type="nucleotide sequence ID" value="NZ_VMNH01000034.1"/>
</dbReference>
<evidence type="ECO:0000256" key="1">
    <source>
        <dbReference type="PROSITE-ProRule" id="PRU00285"/>
    </source>
</evidence>
<dbReference type="SUPFAM" id="SSF49764">
    <property type="entry name" value="HSP20-like chaperones"/>
    <property type="match status" value="1"/>
</dbReference>
<organism evidence="4 5">
    <name type="scientific">Sedimenticola selenatireducens</name>
    <dbReference type="NCBI Taxonomy" id="191960"/>
    <lineage>
        <taxon>Bacteria</taxon>
        <taxon>Pseudomonadati</taxon>
        <taxon>Pseudomonadota</taxon>
        <taxon>Gammaproteobacteria</taxon>
        <taxon>Chromatiales</taxon>
        <taxon>Sedimenticolaceae</taxon>
        <taxon>Sedimenticola</taxon>
    </lineage>
</organism>
<dbReference type="PROSITE" id="PS01031">
    <property type="entry name" value="SHSP"/>
    <property type="match status" value="1"/>
</dbReference>
<comment type="similarity">
    <text evidence="1 2">Belongs to the small heat shock protein (HSP20) family.</text>
</comment>
<dbReference type="PANTHER" id="PTHR11527">
    <property type="entry name" value="HEAT-SHOCK PROTEIN 20 FAMILY MEMBER"/>
    <property type="match status" value="1"/>
</dbReference>
<protein>
    <submittedName>
        <fullName evidence="4">Hsp20/alpha crystallin family protein</fullName>
    </submittedName>
</protein>